<keyword evidence="3" id="KW-0808">Transferase</keyword>
<keyword evidence="3" id="KW-0032">Aminotransferase</keyword>
<name>Q2RPW0_RHORT</name>
<dbReference type="Gene3D" id="3.90.1150.10">
    <property type="entry name" value="Aspartate Aminotransferase, domain 1"/>
    <property type="match status" value="1"/>
</dbReference>
<sequence length="381" mass="40222">MLSCQRDLFEIPQDVAYLNAAFMGPLMTEVVAAGHAGVAAKARPWEVAIDAFFDPVEKARGLYAGLTGADVEGIAVVPSVSYGIAVAAANLPLAAGKRVLVLEEQFPSNLYSWRRLATENNAVVQVVARPANGNWTEALLGAIKPGVAIVACPQAHWSDGCKIDLVAIGAACRAVGAALVIDGTQSFGAMPFDTAAVDPDFAVAATYKWLLGPYSLGFLYVAPRHRNGQPLEEGWICREGSRDFSRLVDYTESMDAGARRFDVGERSNFALMPMAIAAMERLTAWTPAAVSAYAGRLTDRVVAETAAWGCTAAPASARSPHLLGLGLPEGVDAKALATRLAAAQVSVSVRGSRLRISPHVYNTDADVDRLLGVLEDALAKA</sequence>
<dbReference type="EMBL" id="CP000230">
    <property type="protein sequence ID" value="ABC23835.1"/>
    <property type="molecule type" value="Genomic_DNA"/>
</dbReference>
<dbReference type="PANTHER" id="PTHR43586:SF15">
    <property type="entry name" value="BLR3095 PROTEIN"/>
    <property type="match status" value="1"/>
</dbReference>
<dbReference type="EnsemblBacteria" id="ABC23835">
    <property type="protein sequence ID" value="ABC23835"/>
    <property type="gene ID" value="Rru_A3040"/>
</dbReference>
<gene>
    <name evidence="3" type="ordered locus">Rru_A3040</name>
</gene>
<protein>
    <submittedName>
        <fullName evidence="3">Aminotransferase, class V</fullName>
        <ecNumber evidence="3">2.8.1.7</ecNumber>
    </submittedName>
</protein>
<dbReference type="InterPro" id="IPR000192">
    <property type="entry name" value="Aminotrans_V_dom"/>
</dbReference>
<dbReference type="KEGG" id="rru:Rru_A3040"/>
<proteinExistence type="predicted"/>
<evidence type="ECO:0000259" key="2">
    <source>
        <dbReference type="Pfam" id="PF00266"/>
    </source>
</evidence>
<evidence type="ECO:0000313" key="3">
    <source>
        <dbReference type="EMBL" id="ABC23835.1"/>
    </source>
</evidence>
<dbReference type="STRING" id="269796.Rru_A3040"/>
<accession>Q2RPW0</accession>
<evidence type="ECO:0000256" key="1">
    <source>
        <dbReference type="ARBA" id="ARBA00022898"/>
    </source>
</evidence>
<dbReference type="EC" id="2.8.1.7" evidence="3"/>
<dbReference type="HOGENOM" id="CLU_003433_2_1_5"/>
<dbReference type="InterPro" id="IPR015421">
    <property type="entry name" value="PyrdxlP-dep_Trfase_major"/>
</dbReference>
<dbReference type="Gene3D" id="3.40.640.10">
    <property type="entry name" value="Type I PLP-dependent aspartate aminotransferase-like (Major domain)"/>
    <property type="match status" value="1"/>
</dbReference>
<dbReference type="GO" id="GO:0008483">
    <property type="term" value="F:transaminase activity"/>
    <property type="evidence" value="ECO:0007669"/>
    <property type="project" value="UniProtKB-KW"/>
</dbReference>
<dbReference type="AlphaFoldDB" id="Q2RPW0"/>
<dbReference type="PATRIC" id="fig|269796.9.peg.3150"/>
<keyword evidence="4" id="KW-1185">Reference proteome</keyword>
<dbReference type="PANTHER" id="PTHR43586">
    <property type="entry name" value="CYSTEINE DESULFURASE"/>
    <property type="match status" value="1"/>
</dbReference>
<dbReference type="SUPFAM" id="SSF53383">
    <property type="entry name" value="PLP-dependent transferases"/>
    <property type="match status" value="1"/>
</dbReference>
<dbReference type="InterPro" id="IPR015422">
    <property type="entry name" value="PyrdxlP-dep_Trfase_small"/>
</dbReference>
<evidence type="ECO:0000313" key="4">
    <source>
        <dbReference type="Proteomes" id="UP000001929"/>
    </source>
</evidence>
<feature type="domain" description="Aminotransferase class V" evidence="2">
    <location>
        <begin position="54"/>
        <end position="370"/>
    </location>
</feature>
<keyword evidence="1" id="KW-0663">Pyridoxal phosphate</keyword>
<dbReference type="Proteomes" id="UP000001929">
    <property type="component" value="Chromosome"/>
</dbReference>
<reference evidence="3 4" key="1">
    <citation type="journal article" date="2011" name="Stand. Genomic Sci.">
        <title>Complete genome sequence of Rhodospirillum rubrum type strain (S1).</title>
        <authorList>
            <person name="Munk A.C."/>
            <person name="Copeland A."/>
            <person name="Lucas S."/>
            <person name="Lapidus A."/>
            <person name="Del Rio T.G."/>
            <person name="Barry K."/>
            <person name="Detter J.C."/>
            <person name="Hammon N."/>
            <person name="Israni S."/>
            <person name="Pitluck S."/>
            <person name="Brettin T."/>
            <person name="Bruce D."/>
            <person name="Han C."/>
            <person name="Tapia R."/>
            <person name="Gilna P."/>
            <person name="Schmutz J."/>
            <person name="Larimer F."/>
            <person name="Land M."/>
            <person name="Kyrpides N.C."/>
            <person name="Mavromatis K."/>
            <person name="Richardson P."/>
            <person name="Rohde M."/>
            <person name="Goker M."/>
            <person name="Klenk H.P."/>
            <person name="Zhang Y."/>
            <person name="Roberts G.P."/>
            <person name="Reslewic S."/>
            <person name="Schwartz D.C."/>
        </authorList>
    </citation>
    <scope>NUCLEOTIDE SEQUENCE [LARGE SCALE GENOMIC DNA]</scope>
    <source>
        <strain evidence="4">ATCC 11170 / ATH 1.1.1 / DSM 467 / LMG 4362 / NCIMB 8255 / S1</strain>
    </source>
</reference>
<dbReference type="PhylomeDB" id="Q2RPW0"/>
<dbReference type="GO" id="GO:0031071">
    <property type="term" value="F:cysteine desulfurase activity"/>
    <property type="evidence" value="ECO:0007669"/>
    <property type="project" value="UniProtKB-EC"/>
</dbReference>
<dbReference type="InterPro" id="IPR015424">
    <property type="entry name" value="PyrdxlP-dep_Trfase"/>
</dbReference>
<dbReference type="eggNOG" id="COG0520">
    <property type="taxonomic scope" value="Bacteria"/>
</dbReference>
<organism evidence="3 4">
    <name type="scientific">Rhodospirillum rubrum (strain ATCC 11170 / ATH 1.1.1 / DSM 467 / LMG 4362 / NCIMB 8255 / S1)</name>
    <dbReference type="NCBI Taxonomy" id="269796"/>
    <lineage>
        <taxon>Bacteria</taxon>
        <taxon>Pseudomonadati</taxon>
        <taxon>Pseudomonadota</taxon>
        <taxon>Alphaproteobacteria</taxon>
        <taxon>Rhodospirillales</taxon>
        <taxon>Rhodospirillaceae</taxon>
        <taxon>Rhodospirillum</taxon>
    </lineage>
</organism>
<dbReference type="Pfam" id="PF00266">
    <property type="entry name" value="Aminotran_5"/>
    <property type="match status" value="1"/>
</dbReference>